<dbReference type="Pfam" id="PF13639">
    <property type="entry name" value="zf-RING_2"/>
    <property type="match status" value="1"/>
</dbReference>
<dbReference type="Proteomes" id="UP000515140">
    <property type="component" value="Unplaced"/>
</dbReference>
<comment type="catalytic activity">
    <reaction evidence="1">
        <text>S-ubiquitinyl-[E2 ubiquitin-conjugating enzyme]-L-cysteine + [acceptor protein]-L-lysine = [E2 ubiquitin-conjugating enzyme]-L-cysteine + N(6)-ubiquitinyl-[acceptor protein]-L-lysine.</text>
        <dbReference type="EC" id="2.3.2.27"/>
    </reaction>
</comment>
<feature type="region of interest" description="Disordered" evidence="12">
    <location>
        <begin position="859"/>
        <end position="896"/>
    </location>
</feature>
<dbReference type="InterPro" id="IPR043866">
    <property type="entry name" value="TTC3/DZIP3_dom"/>
</dbReference>
<dbReference type="InterPro" id="IPR001841">
    <property type="entry name" value="Znf_RING"/>
</dbReference>
<keyword evidence="9" id="KW-0862">Zinc</keyword>
<dbReference type="RefSeq" id="XP_020855559.1">
    <property type="nucleotide sequence ID" value="XM_020999900.1"/>
</dbReference>
<evidence type="ECO:0000256" key="2">
    <source>
        <dbReference type="ARBA" id="ARBA00004496"/>
    </source>
</evidence>
<feature type="compositionally biased region" description="Polar residues" evidence="12">
    <location>
        <begin position="1"/>
        <end position="15"/>
    </location>
</feature>
<evidence type="ECO:0000256" key="12">
    <source>
        <dbReference type="SAM" id="MobiDB-lite"/>
    </source>
</evidence>
<feature type="region of interest" description="Disordered" evidence="12">
    <location>
        <begin position="386"/>
        <end position="528"/>
    </location>
</feature>
<reference evidence="15" key="1">
    <citation type="submission" date="2025-08" db="UniProtKB">
        <authorList>
            <consortium name="RefSeq"/>
        </authorList>
    </citation>
    <scope>IDENTIFICATION</scope>
    <source>
        <tissue evidence="15">Spleen</tissue>
    </source>
</reference>
<evidence type="ECO:0000256" key="9">
    <source>
        <dbReference type="ARBA" id="ARBA00022833"/>
    </source>
</evidence>
<keyword evidence="8 10" id="KW-0863">Zinc-finger</keyword>
<comment type="subcellular location">
    <subcellularLocation>
        <location evidence="2">Cytoplasm</location>
    </subcellularLocation>
</comment>
<dbReference type="InterPro" id="IPR056870">
    <property type="entry name" value="TTC3/DZIP3/RBM44-like_helical"/>
</dbReference>
<dbReference type="GO" id="GO:0003723">
    <property type="term" value="F:RNA binding"/>
    <property type="evidence" value="ECO:0007669"/>
    <property type="project" value="TreeGrafter"/>
</dbReference>
<dbReference type="AlphaFoldDB" id="A0A6P5LFS9"/>
<dbReference type="GO" id="GO:0031593">
    <property type="term" value="F:polyubiquitin modification-dependent protein binding"/>
    <property type="evidence" value="ECO:0007669"/>
    <property type="project" value="TreeGrafter"/>
</dbReference>
<keyword evidence="7" id="KW-0479">Metal-binding</keyword>
<evidence type="ECO:0000256" key="10">
    <source>
        <dbReference type="PROSITE-ProRule" id="PRU00175"/>
    </source>
</evidence>
<gene>
    <name evidence="15" type="primary">DZIP3</name>
</gene>
<evidence type="ECO:0000256" key="4">
    <source>
        <dbReference type="ARBA" id="ARBA00012483"/>
    </source>
</evidence>
<dbReference type="UniPathway" id="UPA00143"/>
<evidence type="ECO:0000256" key="1">
    <source>
        <dbReference type="ARBA" id="ARBA00000900"/>
    </source>
</evidence>
<dbReference type="InterPro" id="IPR056872">
    <property type="entry name" value="TTC3/DZIP3-like_helical"/>
</dbReference>
<dbReference type="GO" id="GO:0061630">
    <property type="term" value="F:ubiquitin protein ligase activity"/>
    <property type="evidence" value="ECO:0007669"/>
    <property type="project" value="UniProtKB-EC"/>
</dbReference>
<dbReference type="GeneID" id="110217487"/>
<dbReference type="KEGG" id="pcw:110217487"/>
<dbReference type="Pfam" id="PF19179">
    <property type="entry name" value="TTC3_DZIP3_dom"/>
    <property type="match status" value="1"/>
</dbReference>
<keyword evidence="14" id="KW-1185">Reference proteome</keyword>
<sequence>MIASIEPNTTSSTMENDAKRKSERQMKVSANQMEKNICEDPITSEGLLELRRILKVISAVPRALNPHIKEFIHTALSLQVVQSEDGAADSLKGVPAVPSLSLEVLITQLDMTLEKIRAANCNGHQLNMDYYLTLLFIYGLALIEKGTKQDYSEARSKFMTMKMEIQKKEDCRNFLSLVYFGCGLLLGSQKRYNGGLLEFQKSKQEIKDNNENWYDIDHRKDEDLPETFQDLLDDYIKKYENLIEKGTICSSPDCERSCETDILKKSKYKGFVHLICSENCSIYFHKICWEKFKNINHSGKSDESFSEKTCLKKGCIGNIVKMQKCEGPGVFNILFDVLKKDECIQSCSKQFKTLPVTETTKMQKLNLKGCNLEEIFQDEILEQNASPVDSIKDMKSDPEELPAEIPKDEKSAPSESSIESIKDVHESAQVNNKLKKKKKNKTKKNKELNKEHSPNVLRKEEQVEKVQDLNPYLSNGPDKKNPCDLQCDPASESCSPAQAGTPDFSDQGTRNKPTTKHIKSQEETGEQQQQQLWEARRQCADFKKQLEAMVLQWQQKQVQIKEKDKIIAGLNQQVSSGNHKVSKLQQEIQVKDSEIRKLKEKLASERSQWEREKNKLEAKAKKCLSKLNGETNRAITAEVWFLQSRRDFGLHQLEQTERECLFQFIRATTMASSHPESLQLKAAVESWDTIVADVRNKIAFSRTQYNEQIALVKNGYPLNCLPPVQIPPPPPSPDILMQHFLEKQIMKENSLRAIPSSPQLASSYCGVGSTASLARPPLVTGMAQPLQVSVLENGISEAVIGNERIKISWERIMDKLKTAFPEYSRKELTDLLRKLKDANGRSLTGLTFDEIVRRVSQMIEPKRSQNQVQGVQSADSVPPSHPQPKPSIDQPPRSAWRPLNPQVPVAWEGTKNLVDEEEPCVICHDNLTSENLSVLACAHKFHSQCIKPWLKQQGTCPTCRLYVVLPEEFPGLPSRHIPKI</sequence>
<evidence type="ECO:0000313" key="15">
    <source>
        <dbReference type="RefSeq" id="XP_020855559.1"/>
    </source>
</evidence>
<evidence type="ECO:0000256" key="8">
    <source>
        <dbReference type="ARBA" id="ARBA00022771"/>
    </source>
</evidence>
<dbReference type="PROSITE" id="PS50089">
    <property type="entry name" value="ZF_RING_2"/>
    <property type="match status" value="1"/>
</dbReference>
<comment type="pathway">
    <text evidence="3">Protein modification; protein ubiquitination.</text>
</comment>
<feature type="domain" description="RING-type" evidence="13">
    <location>
        <begin position="920"/>
        <end position="960"/>
    </location>
</feature>
<feature type="compositionally biased region" description="Basic residues" evidence="12">
    <location>
        <begin position="433"/>
        <end position="444"/>
    </location>
</feature>
<dbReference type="Gene3D" id="3.30.40.10">
    <property type="entry name" value="Zinc/RING finger domain, C3HC4 (zinc finger)"/>
    <property type="match status" value="1"/>
</dbReference>
<evidence type="ECO:0000259" key="13">
    <source>
        <dbReference type="PROSITE" id="PS50089"/>
    </source>
</evidence>
<keyword evidence="6" id="KW-0808">Transferase</keyword>
<dbReference type="Pfam" id="PF24525">
    <property type="entry name" value="TTC3"/>
    <property type="match status" value="1"/>
</dbReference>
<dbReference type="FunCoup" id="A0A6P5LFS9">
    <property type="interactions" value="628"/>
</dbReference>
<evidence type="ECO:0000256" key="6">
    <source>
        <dbReference type="ARBA" id="ARBA00022679"/>
    </source>
</evidence>
<dbReference type="EC" id="2.3.2.27" evidence="4"/>
<feature type="compositionally biased region" description="Polar residues" evidence="12">
    <location>
        <begin position="864"/>
        <end position="875"/>
    </location>
</feature>
<evidence type="ECO:0000256" key="7">
    <source>
        <dbReference type="ARBA" id="ARBA00022723"/>
    </source>
</evidence>
<dbReference type="GO" id="GO:0000209">
    <property type="term" value="P:protein polyubiquitination"/>
    <property type="evidence" value="ECO:0007669"/>
    <property type="project" value="TreeGrafter"/>
</dbReference>
<accession>A0A6P5LFS9</accession>
<dbReference type="Pfam" id="PF24905">
    <property type="entry name" value="TTC3_9th"/>
    <property type="match status" value="1"/>
</dbReference>
<dbReference type="InParanoid" id="A0A6P5LFS9"/>
<feature type="compositionally biased region" description="Polar residues" evidence="12">
    <location>
        <begin position="492"/>
        <end position="512"/>
    </location>
</feature>
<evidence type="ECO:0000256" key="3">
    <source>
        <dbReference type="ARBA" id="ARBA00004906"/>
    </source>
</evidence>
<dbReference type="GO" id="GO:0008270">
    <property type="term" value="F:zinc ion binding"/>
    <property type="evidence" value="ECO:0007669"/>
    <property type="project" value="UniProtKB-KW"/>
</dbReference>
<feature type="compositionally biased region" description="Basic and acidic residues" evidence="12">
    <location>
        <begin position="16"/>
        <end position="26"/>
    </location>
</feature>
<feature type="region of interest" description="Disordered" evidence="12">
    <location>
        <begin position="1"/>
        <end position="27"/>
    </location>
</feature>
<dbReference type="CTD" id="9666"/>
<feature type="compositionally biased region" description="Basic and acidic residues" evidence="12">
    <location>
        <begin position="445"/>
        <end position="467"/>
    </location>
</feature>
<dbReference type="GO" id="GO:0005737">
    <property type="term" value="C:cytoplasm"/>
    <property type="evidence" value="ECO:0007669"/>
    <property type="project" value="UniProtKB-SubCell"/>
</dbReference>
<dbReference type="PANTHER" id="PTHR15727:SF4">
    <property type="entry name" value="E3 UBIQUITIN-PROTEIN LIGASE DZIP3"/>
    <property type="match status" value="1"/>
</dbReference>
<organism evidence="14 15">
    <name type="scientific">Phascolarctos cinereus</name>
    <name type="common">Koala</name>
    <dbReference type="NCBI Taxonomy" id="38626"/>
    <lineage>
        <taxon>Eukaryota</taxon>
        <taxon>Metazoa</taxon>
        <taxon>Chordata</taxon>
        <taxon>Craniata</taxon>
        <taxon>Vertebrata</taxon>
        <taxon>Euteleostomi</taxon>
        <taxon>Mammalia</taxon>
        <taxon>Metatheria</taxon>
        <taxon>Diprotodontia</taxon>
        <taxon>Phascolarctidae</taxon>
        <taxon>Phascolarctos</taxon>
    </lineage>
</organism>
<evidence type="ECO:0000256" key="11">
    <source>
        <dbReference type="SAM" id="Coils"/>
    </source>
</evidence>
<evidence type="ECO:0000313" key="14">
    <source>
        <dbReference type="Proteomes" id="UP000515140"/>
    </source>
</evidence>
<feature type="coiled-coil region" evidence="11">
    <location>
        <begin position="581"/>
        <end position="626"/>
    </location>
</feature>
<dbReference type="InterPro" id="IPR013083">
    <property type="entry name" value="Znf_RING/FYVE/PHD"/>
</dbReference>
<dbReference type="PANTHER" id="PTHR15727">
    <property type="entry name" value="RING FINGER PROTEIN 214"/>
    <property type="match status" value="1"/>
</dbReference>
<keyword evidence="5" id="KW-0963">Cytoplasm</keyword>
<keyword evidence="11" id="KW-0175">Coiled coil</keyword>
<proteinExistence type="predicted"/>
<dbReference type="SUPFAM" id="SSF57850">
    <property type="entry name" value="RING/U-box"/>
    <property type="match status" value="1"/>
</dbReference>
<evidence type="ECO:0000256" key="5">
    <source>
        <dbReference type="ARBA" id="ARBA00022490"/>
    </source>
</evidence>
<name>A0A6P5LFS9_PHACI</name>
<protein>
    <recommendedName>
        <fullName evidence="4">RING-type E3 ubiquitin transferase</fullName>
        <ecNumber evidence="4">2.3.2.27</ecNumber>
    </recommendedName>
</protein>
<dbReference type="SMART" id="SM00184">
    <property type="entry name" value="RING"/>
    <property type="match status" value="1"/>
</dbReference>